<sequence>MGKRYEIDPLTNYTVDENGCWIYQGRKDAYGYGQVWWRDRDWRAHRAFYTHHKGEIPNGLFACHTCDNPPCVNPDHIFLGTNNDNIQDCVSKGRQNSSRGIRQHSAKLNPAKVVEARRRHAAGETTASLARAFGIVESAMYKIIRRITWKTAEQDLAASSATASDKEGA</sequence>
<dbReference type="GO" id="GO:0004519">
    <property type="term" value="F:endonuclease activity"/>
    <property type="evidence" value="ECO:0007669"/>
    <property type="project" value="InterPro"/>
</dbReference>
<dbReference type="KEGG" id="bph:Bphy_1919"/>
<dbReference type="RefSeq" id="WP_012401308.1">
    <property type="nucleotide sequence ID" value="NC_010622.1"/>
</dbReference>
<dbReference type="EMBL" id="CP001043">
    <property type="protein sequence ID" value="ACC71098.1"/>
    <property type="molecule type" value="Genomic_DNA"/>
</dbReference>
<dbReference type="Proteomes" id="UP000001192">
    <property type="component" value="Chromosome 1"/>
</dbReference>
<dbReference type="Gene3D" id="3.90.75.10">
    <property type="entry name" value="Homing Intron 3 (I-ppo) Encoded Endonuclease, Chain A"/>
    <property type="match status" value="1"/>
</dbReference>
<dbReference type="STRING" id="391038.Bphy_1919"/>
<reference evidence="3" key="1">
    <citation type="journal article" date="2014" name="Stand. Genomic Sci.">
        <title>Complete genome sequence of Burkholderia phymatum STM815(T), a broad host range and efficient nitrogen-fixing symbiont of Mimosa species.</title>
        <authorList>
            <person name="Moulin L."/>
            <person name="Klonowska A."/>
            <person name="Caroline B."/>
            <person name="Booth K."/>
            <person name="Vriezen J.A."/>
            <person name="Melkonian R."/>
            <person name="James E.K."/>
            <person name="Young J.P."/>
            <person name="Bena G."/>
            <person name="Hauser L."/>
            <person name="Land M."/>
            <person name="Kyrpides N."/>
            <person name="Bruce D."/>
            <person name="Chain P."/>
            <person name="Copeland A."/>
            <person name="Pitluck S."/>
            <person name="Woyke T."/>
            <person name="Lizotte-Waniewski M."/>
            <person name="Bristow J."/>
            <person name="Riley M."/>
        </authorList>
    </citation>
    <scope>NUCLEOTIDE SEQUENCE [LARGE SCALE GENOMIC DNA]</scope>
    <source>
        <strain evidence="3">DSM 17167 / CIP 108236 / LMG 21445 / STM815</strain>
    </source>
</reference>
<name>B2JD42_PARP8</name>
<gene>
    <name evidence="2" type="ordered locus">Bphy_1919</name>
</gene>
<proteinExistence type="predicted"/>
<dbReference type="HOGENOM" id="CLU_099810_1_0_4"/>
<dbReference type="SUPFAM" id="SSF54060">
    <property type="entry name" value="His-Me finger endonucleases"/>
    <property type="match status" value="1"/>
</dbReference>
<organism evidence="2 3">
    <name type="scientific">Paraburkholderia phymatum (strain DSM 17167 / CIP 108236 / LMG 21445 / STM815)</name>
    <name type="common">Burkholderia phymatum</name>
    <dbReference type="NCBI Taxonomy" id="391038"/>
    <lineage>
        <taxon>Bacteria</taxon>
        <taxon>Pseudomonadati</taxon>
        <taxon>Pseudomonadota</taxon>
        <taxon>Betaproteobacteria</taxon>
        <taxon>Burkholderiales</taxon>
        <taxon>Burkholderiaceae</taxon>
        <taxon>Paraburkholderia</taxon>
    </lineage>
</organism>
<dbReference type="OrthoDB" id="441807at2"/>
<accession>B2JD42</accession>
<dbReference type="AlphaFoldDB" id="B2JD42"/>
<dbReference type="InterPro" id="IPR003615">
    <property type="entry name" value="HNH_nuc"/>
</dbReference>
<feature type="domain" description="HNH nuclease" evidence="1">
    <location>
        <begin position="44"/>
        <end position="85"/>
    </location>
</feature>
<evidence type="ECO:0000259" key="1">
    <source>
        <dbReference type="Pfam" id="PF13392"/>
    </source>
</evidence>
<evidence type="ECO:0000313" key="3">
    <source>
        <dbReference type="Proteomes" id="UP000001192"/>
    </source>
</evidence>
<protein>
    <recommendedName>
        <fullName evidence="1">HNH nuclease domain-containing protein</fullName>
    </recommendedName>
</protein>
<dbReference type="Pfam" id="PF13392">
    <property type="entry name" value="HNH_3"/>
    <property type="match status" value="1"/>
</dbReference>
<evidence type="ECO:0000313" key="2">
    <source>
        <dbReference type="EMBL" id="ACC71098.1"/>
    </source>
</evidence>
<keyword evidence="3" id="KW-1185">Reference proteome</keyword>
<dbReference type="InterPro" id="IPR044925">
    <property type="entry name" value="His-Me_finger_sf"/>
</dbReference>
<dbReference type="eggNOG" id="COG2197">
    <property type="taxonomic scope" value="Bacteria"/>
</dbReference>
<dbReference type="InterPro" id="IPR044930">
    <property type="entry name" value="Homing_endonuclease_His-Me"/>
</dbReference>